<comment type="caution">
    <text evidence="2">The sequence shown here is derived from an EMBL/GenBank/DDBJ whole genome shotgun (WGS) entry which is preliminary data.</text>
</comment>
<sequence>MPRRERPTDAQRTPPQLVEKPKDKATPGPGPKQRVRARPGARQRRIEQRTPYTRIGPVSPPADYCAWISRLVPLRSLECRVACGERRAYPIFMSSPALAPASSSYFPSFTHPSHPAPTRLGNLYLSPSPLAPAGVRRSARGSWGVGPRPSWVSVCQSEPQSGVRARSLLPPTLLWHAGLSLEVRRVPGFRRRGIHRSSSLVRNRPPMAKTH</sequence>
<dbReference type="Proteomes" id="UP001218218">
    <property type="component" value="Unassembled WGS sequence"/>
</dbReference>
<feature type="compositionally biased region" description="Basic residues" evidence="1">
    <location>
        <begin position="33"/>
        <end position="43"/>
    </location>
</feature>
<keyword evidence="3" id="KW-1185">Reference proteome</keyword>
<accession>A0AAD6YZU9</accession>
<evidence type="ECO:0000313" key="3">
    <source>
        <dbReference type="Proteomes" id="UP001218218"/>
    </source>
</evidence>
<proteinExistence type="predicted"/>
<evidence type="ECO:0000313" key="2">
    <source>
        <dbReference type="EMBL" id="KAJ7302490.1"/>
    </source>
</evidence>
<evidence type="ECO:0000256" key="1">
    <source>
        <dbReference type="SAM" id="MobiDB-lite"/>
    </source>
</evidence>
<feature type="region of interest" description="Disordered" evidence="1">
    <location>
        <begin position="1"/>
        <end position="55"/>
    </location>
</feature>
<protein>
    <submittedName>
        <fullName evidence="2">Uncharacterized protein</fullName>
    </submittedName>
</protein>
<name>A0AAD6YZU9_9AGAR</name>
<dbReference type="EMBL" id="JARIHO010000115">
    <property type="protein sequence ID" value="KAJ7302490.1"/>
    <property type="molecule type" value="Genomic_DNA"/>
</dbReference>
<organism evidence="2 3">
    <name type="scientific">Mycena albidolilacea</name>
    <dbReference type="NCBI Taxonomy" id="1033008"/>
    <lineage>
        <taxon>Eukaryota</taxon>
        <taxon>Fungi</taxon>
        <taxon>Dikarya</taxon>
        <taxon>Basidiomycota</taxon>
        <taxon>Agaricomycotina</taxon>
        <taxon>Agaricomycetes</taxon>
        <taxon>Agaricomycetidae</taxon>
        <taxon>Agaricales</taxon>
        <taxon>Marasmiineae</taxon>
        <taxon>Mycenaceae</taxon>
        <taxon>Mycena</taxon>
    </lineage>
</organism>
<gene>
    <name evidence="2" type="ORF">DFH08DRAFT_905074</name>
</gene>
<reference evidence="2" key="1">
    <citation type="submission" date="2023-03" db="EMBL/GenBank/DDBJ databases">
        <title>Massive genome expansion in bonnet fungi (Mycena s.s.) driven by repeated elements and novel gene families across ecological guilds.</title>
        <authorList>
            <consortium name="Lawrence Berkeley National Laboratory"/>
            <person name="Harder C.B."/>
            <person name="Miyauchi S."/>
            <person name="Viragh M."/>
            <person name="Kuo A."/>
            <person name="Thoen E."/>
            <person name="Andreopoulos B."/>
            <person name="Lu D."/>
            <person name="Skrede I."/>
            <person name="Drula E."/>
            <person name="Henrissat B."/>
            <person name="Morin E."/>
            <person name="Kohler A."/>
            <person name="Barry K."/>
            <person name="LaButti K."/>
            <person name="Morin E."/>
            <person name="Salamov A."/>
            <person name="Lipzen A."/>
            <person name="Mereny Z."/>
            <person name="Hegedus B."/>
            <person name="Baldrian P."/>
            <person name="Stursova M."/>
            <person name="Weitz H."/>
            <person name="Taylor A."/>
            <person name="Grigoriev I.V."/>
            <person name="Nagy L.G."/>
            <person name="Martin F."/>
            <person name="Kauserud H."/>
        </authorList>
    </citation>
    <scope>NUCLEOTIDE SEQUENCE</scope>
    <source>
        <strain evidence="2">CBHHK002</strain>
    </source>
</reference>
<dbReference type="AlphaFoldDB" id="A0AAD6YZU9"/>